<keyword evidence="1" id="KW-0808">Transferase</keyword>
<dbReference type="GO" id="GO:0003964">
    <property type="term" value="F:RNA-directed DNA polymerase activity"/>
    <property type="evidence" value="ECO:0007669"/>
    <property type="project" value="UniProtKB-KW"/>
</dbReference>
<gene>
    <name evidence="1" type="ORF">PoB_004317200</name>
</gene>
<dbReference type="Proteomes" id="UP000735302">
    <property type="component" value="Unassembled WGS sequence"/>
</dbReference>
<evidence type="ECO:0000313" key="2">
    <source>
        <dbReference type="Proteomes" id="UP000735302"/>
    </source>
</evidence>
<accession>A0AAV4BCK1</accession>
<keyword evidence="1" id="KW-0548">Nucleotidyltransferase</keyword>
<comment type="caution">
    <text evidence="1">The sequence shown here is derived from an EMBL/GenBank/DDBJ whole genome shotgun (WGS) entry which is preliminary data.</text>
</comment>
<keyword evidence="1" id="KW-0695">RNA-directed DNA polymerase</keyword>
<dbReference type="AlphaFoldDB" id="A0AAV4BCK1"/>
<proteinExistence type="predicted"/>
<keyword evidence="2" id="KW-1185">Reference proteome</keyword>
<evidence type="ECO:0000313" key="1">
    <source>
        <dbReference type="EMBL" id="GFO16667.1"/>
    </source>
</evidence>
<reference evidence="1 2" key="1">
    <citation type="journal article" date="2021" name="Elife">
        <title>Chloroplast acquisition without the gene transfer in kleptoplastic sea slugs, Plakobranchus ocellatus.</title>
        <authorList>
            <person name="Maeda T."/>
            <person name="Takahashi S."/>
            <person name="Yoshida T."/>
            <person name="Shimamura S."/>
            <person name="Takaki Y."/>
            <person name="Nagai Y."/>
            <person name="Toyoda A."/>
            <person name="Suzuki Y."/>
            <person name="Arimoto A."/>
            <person name="Ishii H."/>
            <person name="Satoh N."/>
            <person name="Nishiyama T."/>
            <person name="Hasebe M."/>
            <person name="Maruyama T."/>
            <person name="Minagawa J."/>
            <person name="Obokata J."/>
            <person name="Shigenobu S."/>
        </authorList>
    </citation>
    <scope>NUCLEOTIDE SEQUENCE [LARGE SCALE GENOMIC DNA]</scope>
</reference>
<protein>
    <submittedName>
        <fullName evidence="1">Reverse transcriptase</fullName>
    </submittedName>
</protein>
<organism evidence="1 2">
    <name type="scientific">Plakobranchus ocellatus</name>
    <dbReference type="NCBI Taxonomy" id="259542"/>
    <lineage>
        <taxon>Eukaryota</taxon>
        <taxon>Metazoa</taxon>
        <taxon>Spiralia</taxon>
        <taxon>Lophotrochozoa</taxon>
        <taxon>Mollusca</taxon>
        <taxon>Gastropoda</taxon>
        <taxon>Heterobranchia</taxon>
        <taxon>Euthyneura</taxon>
        <taxon>Panpulmonata</taxon>
        <taxon>Sacoglossa</taxon>
        <taxon>Placobranchoidea</taxon>
        <taxon>Plakobranchidae</taxon>
        <taxon>Plakobranchus</taxon>
    </lineage>
</organism>
<sequence length="90" mass="10651">MKIDEIRLEEDSKRIQKAVQQSQQGHWTSWESALQRSLIWNEIWHMASHDPTCSLRQGKQTCLSYCNVALSQGRYAWRHNRVLQELAIEI</sequence>
<dbReference type="EMBL" id="BLXT01004684">
    <property type="protein sequence ID" value="GFO16667.1"/>
    <property type="molecule type" value="Genomic_DNA"/>
</dbReference>
<name>A0AAV4BCK1_9GAST</name>